<keyword evidence="3" id="KW-0969">Cilium</keyword>
<name>A0A4Z0GK56_9BACL</name>
<proteinExistence type="predicted"/>
<feature type="region of interest" description="Disordered" evidence="2">
    <location>
        <begin position="138"/>
        <end position="165"/>
    </location>
</feature>
<dbReference type="AlphaFoldDB" id="A0A4Z0GK56"/>
<keyword evidence="3" id="KW-0282">Flagellum</keyword>
<dbReference type="SUPFAM" id="SSF140566">
    <property type="entry name" value="FlgN-like"/>
    <property type="match status" value="1"/>
</dbReference>
<keyword evidence="3" id="KW-0966">Cell projection</keyword>
<protein>
    <submittedName>
        <fullName evidence="3">Flagellar protein FlgN</fullName>
    </submittedName>
</protein>
<keyword evidence="1" id="KW-1005">Bacterial flagellum biogenesis</keyword>
<evidence type="ECO:0000313" key="4">
    <source>
        <dbReference type="Proteomes" id="UP000298347"/>
    </source>
</evidence>
<dbReference type="Proteomes" id="UP000298347">
    <property type="component" value="Unassembled WGS sequence"/>
</dbReference>
<dbReference type="Gene3D" id="1.20.58.300">
    <property type="entry name" value="FlgN-like"/>
    <property type="match status" value="1"/>
</dbReference>
<dbReference type="GO" id="GO:0044780">
    <property type="term" value="P:bacterial-type flagellum assembly"/>
    <property type="evidence" value="ECO:0007669"/>
    <property type="project" value="InterPro"/>
</dbReference>
<dbReference type="InterPro" id="IPR036679">
    <property type="entry name" value="FlgN-like_sf"/>
</dbReference>
<gene>
    <name evidence="3" type="ORF">E4665_17320</name>
</gene>
<dbReference type="OrthoDB" id="2381500at2"/>
<reference evidence="3 4" key="1">
    <citation type="journal article" date="2015" name="Int. J. Syst. Evol. Microbiol.">
        <title>Sporolactobacillus shoreae sp. nov. and Sporolactobacillus spathodeae sp. nov., two spore-forming lactic acid bacteria isolated from tree barks in Thailand.</title>
        <authorList>
            <person name="Thamacharoensuk T."/>
            <person name="Kitahara M."/>
            <person name="Ohkuma M."/>
            <person name="Thongchul N."/>
            <person name="Tanasupawat S."/>
        </authorList>
    </citation>
    <scope>NUCLEOTIDE SEQUENCE [LARGE SCALE GENOMIC DNA]</scope>
    <source>
        <strain evidence="3 4">BK92</strain>
    </source>
</reference>
<comment type="caution">
    <text evidence="3">The sequence shown here is derived from an EMBL/GenBank/DDBJ whole genome shotgun (WGS) entry which is preliminary data.</text>
</comment>
<organism evidence="3 4">
    <name type="scientific">Sporolactobacillus shoreae</name>
    <dbReference type="NCBI Taxonomy" id="1465501"/>
    <lineage>
        <taxon>Bacteria</taxon>
        <taxon>Bacillati</taxon>
        <taxon>Bacillota</taxon>
        <taxon>Bacilli</taxon>
        <taxon>Bacillales</taxon>
        <taxon>Sporolactobacillaceae</taxon>
        <taxon>Sporolactobacillus</taxon>
    </lineage>
</organism>
<dbReference type="Pfam" id="PF05130">
    <property type="entry name" value="FlgN"/>
    <property type="match status" value="1"/>
</dbReference>
<keyword evidence="4" id="KW-1185">Reference proteome</keyword>
<evidence type="ECO:0000256" key="1">
    <source>
        <dbReference type="ARBA" id="ARBA00022795"/>
    </source>
</evidence>
<dbReference type="RefSeq" id="WP_135350053.1">
    <property type="nucleotide sequence ID" value="NZ_SRJD01000036.1"/>
</dbReference>
<sequence length="165" mass="19042">MSVSSMKRIIKSLISVHETLFDIAQEKTEAIKIGDEKTVARLSKSEIPLIHQLQHLEKQRIGEVAKDLPDWKKDDVDPTFSEWESAVVSEADRPEWTSLYLELARSVVKLKQANLLNQDLLRQSIRWVKLNLNLLQPRHQPENYGNPHDRRKPDPGFSGRIDSRA</sequence>
<dbReference type="EMBL" id="SRJD01000036">
    <property type="protein sequence ID" value="TGA95872.1"/>
    <property type="molecule type" value="Genomic_DNA"/>
</dbReference>
<accession>A0A4Z0GK56</accession>
<dbReference type="InterPro" id="IPR007809">
    <property type="entry name" value="FlgN-like"/>
</dbReference>
<evidence type="ECO:0000256" key="2">
    <source>
        <dbReference type="SAM" id="MobiDB-lite"/>
    </source>
</evidence>
<evidence type="ECO:0000313" key="3">
    <source>
        <dbReference type="EMBL" id="TGA95872.1"/>
    </source>
</evidence>